<evidence type="ECO:0000313" key="3">
    <source>
        <dbReference type="Proteomes" id="UP001165381"/>
    </source>
</evidence>
<keyword evidence="3" id="KW-1185">Reference proteome</keyword>
<dbReference type="Proteomes" id="UP001165381">
    <property type="component" value="Unassembled WGS sequence"/>
</dbReference>
<dbReference type="Gene3D" id="3.10.20.90">
    <property type="entry name" value="Phosphatidylinositol 3-kinase Catalytic Subunit, Chain A, domain 1"/>
    <property type="match status" value="1"/>
</dbReference>
<gene>
    <name evidence="2" type="ORF">M3P09_13670</name>
</gene>
<organism evidence="2 3">
    <name type="scientific">Jejuia spongiicola</name>
    <dbReference type="NCBI Taxonomy" id="2942207"/>
    <lineage>
        <taxon>Bacteria</taxon>
        <taxon>Pseudomonadati</taxon>
        <taxon>Bacteroidota</taxon>
        <taxon>Flavobacteriia</taxon>
        <taxon>Flavobacteriales</taxon>
        <taxon>Flavobacteriaceae</taxon>
        <taxon>Jejuia</taxon>
    </lineage>
</organism>
<reference evidence="2" key="1">
    <citation type="submission" date="2022-05" db="EMBL/GenBank/DDBJ databases">
        <authorList>
            <person name="Park J.-S."/>
        </authorList>
    </citation>
    <scope>NUCLEOTIDE SEQUENCE</scope>
    <source>
        <strain evidence="2">2012CJ34-3</strain>
    </source>
</reference>
<proteinExistence type="predicted"/>
<dbReference type="RefSeq" id="WP_249973566.1">
    <property type="nucleotide sequence ID" value="NZ_JAMFLZ010000006.1"/>
</dbReference>
<dbReference type="SUPFAM" id="SSF54236">
    <property type="entry name" value="Ubiquitin-like"/>
    <property type="match status" value="1"/>
</dbReference>
<evidence type="ECO:0000313" key="2">
    <source>
        <dbReference type="EMBL" id="MCL6296055.1"/>
    </source>
</evidence>
<dbReference type="InterPro" id="IPR029071">
    <property type="entry name" value="Ubiquitin-like_domsf"/>
</dbReference>
<protein>
    <recommendedName>
        <fullName evidence="4">Ubiquitin-like domain-containing protein</fullName>
    </recommendedName>
</protein>
<sequence>MDFSKIAEYLSHPLVLIGFALFILYSLFKNFIVDRIKILTHKSGDKFMFRLLNSIVLIIVLLIILGFGLKYHELNNKDSSYDLSKNVIYKKIVDIEQKKESFVFNVSDKDSVKLIFQSNKWDFESKFIIDNQYKVADLKNAIVRHFELEKHIRTKNDESLLLTWLLSSNNVEILDENRTLKNAGINNNDIITLSVTSKHISVEKGLDEKINGVY</sequence>
<feature type="transmembrane region" description="Helical" evidence="1">
    <location>
        <begin position="6"/>
        <end position="28"/>
    </location>
</feature>
<keyword evidence="1" id="KW-0472">Membrane</keyword>
<comment type="caution">
    <text evidence="2">The sequence shown here is derived from an EMBL/GenBank/DDBJ whole genome shotgun (WGS) entry which is preliminary data.</text>
</comment>
<dbReference type="EMBL" id="JAMFLZ010000006">
    <property type="protein sequence ID" value="MCL6296055.1"/>
    <property type="molecule type" value="Genomic_DNA"/>
</dbReference>
<keyword evidence="1" id="KW-0812">Transmembrane</keyword>
<keyword evidence="1" id="KW-1133">Transmembrane helix</keyword>
<evidence type="ECO:0000256" key="1">
    <source>
        <dbReference type="SAM" id="Phobius"/>
    </source>
</evidence>
<accession>A0ABT0QGC9</accession>
<evidence type="ECO:0008006" key="4">
    <source>
        <dbReference type="Google" id="ProtNLM"/>
    </source>
</evidence>
<feature type="transmembrane region" description="Helical" evidence="1">
    <location>
        <begin position="49"/>
        <end position="69"/>
    </location>
</feature>
<name>A0ABT0QGC9_9FLAO</name>